<reference evidence="10 11" key="1">
    <citation type="submission" date="2014-02" db="EMBL/GenBank/DDBJ databases">
        <title>The small core and large imbalanced accessory genome model reveals a collaborative survival strategy of Sorangium cellulosum strains in nature.</title>
        <authorList>
            <person name="Han K."/>
            <person name="Peng R."/>
            <person name="Blom J."/>
            <person name="Li Y.-Z."/>
        </authorList>
    </citation>
    <scope>NUCLEOTIDE SEQUENCE [LARGE SCALE GENOMIC DNA]</scope>
    <source>
        <strain evidence="10 11">So0011-07</strain>
    </source>
</reference>
<dbReference type="InterPro" id="IPR009613">
    <property type="entry name" value="LMF"/>
</dbReference>
<dbReference type="EMBL" id="JEMB01003108">
    <property type="protein sequence ID" value="KYF75544.1"/>
    <property type="molecule type" value="Genomic_DNA"/>
</dbReference>
<evidence type="ECO:0000259" key="9">
    <source>
        <dbReference type="Pfam" id="PF25179"/>
    </source>
</evidence>
<feature type="transmembrane region" description="Helical" evidence="7">
    <location>
        <begin position="15"/>
        <end position="36"/>
    </location>
</feature>
<keyword evidence="4" id="KW-0256">Endoplasmic reticulum</keyword>
<evidence type="ECO:0000256" key="4">
    <source>
        <dbReference type="ARBA" id="ARBA00022824"/>
    </source>
</evidence>
<accession>A0A150R5L3</accession>
<dbReference type="InterPro" id="IPR057433">
    <property type="entry name" value="LMF1/2_C"/>
</dbReference>
<keyword evidence="5 7" id="KW-1133">Transmembrane helix</keyword>
<dbReference type="Pfam" id="PF06762">
    <property type="entry name" value="LMF1"/>
    <property type="match status" value="1"/>
</dbReference>
<name>A0A150R5L3_SORCE</name>
<feature type="transmembrane region" description="Helical" evidence="7">
    <location>
        <begin position="298"/>
        <end position="318"/>
    </location>
</feature>
<proteinExistence type="inferred from homology"/>
<evidence type="ECO:0000313" key="10">
    <source>
        <dbReference type="EMBL" id="KYF75544.1"/>
    </source>
</evidence>
<feature type="transmembrane region" description="Helical" evidence="7">
    <location>
        <begin position="161"/>
        <end position="179"/>
    </location>
</feature>
<dbReference type="Pfam" id="PF25179">
    <property type="entry name" value="LMF1_C"/>
    <property type="match status" value="1"/>
</dbReference>
<dbReference type="GO" id="GO:0051604">
    <property type="term" value="P:protein maturation"/>
    <property type="evidence" value="ECO:0007669"/>
    <property type="project" value="InterPro"/>
</dbReference>
<evidence type="ECO:0000256" key="5">
    <source>
        <dbReference type="ARBA" id="ARBA00022989"/>
    </source>
</evidence>
<dbReference type="InterPro" id="IPR057434">
    <property type="entry name" value="LMF1/2_N"/>
</dbReference>
<feature type="domain" description="Lipase maturation factor 1/2 C-terminal" evidence="9">
    <location>
        <begin position="356"/>
        <end position="508"/>
    </location>
</feature>
<comment type="subcellular location">
    <subcellularLocation>
        <location evidence="1">Endoplasmic reticulum membrane</location>
        <topology evidence="1">Multi-pass membrane protein</topology>
    </subcellularLocation>
</comment>
<feature type="domain" description="Lipase maturation factor 1/2 N-terminal" evidence="8">
    <location>
        <begin position="126"/>
        <end position="281"/>
    </location>
</feature>
<keyword evidence="3 7" id="KW-0812">Transmembrane</keyword>
<comment type="similarity">
    <text evidence="2">Belongs to the lipase maturation factor family.</text>
</comment>
<protein>
    <recommendedName>
        <fullName evidence="12">Lipase maturation factor family protein</fullName>
    </recommendedName>
</protein>
<evidence type="ECO:0000256" key="2">
    <source>
        <dbReference type="ARBA" id="ARBA00005512"/>
    </source>
</evidence>
<evidence type="ECO:0000256" key="7">
    <source>
        <dbReference type="SAM" id="Phobius"/>
    </source>
</evidence>
<feature type="transmembrane region" description="Helical" evidence="7">
    <location>
        <begin position="216"/>
        <end position="238"/>
    </location>
</feature>
<sequence length="845" mass="94864">MMVYEHLTSDDGLRVLWGCVTRGVGLVYLACFVSMYMQAIPFVGSRGIAPITAQLDRMRRDLPWYRCLQLNPSLLWLARSDTAIRAFVLSGMAASVAVMIGGPATPFALLVCWAVQLSFQFPLRLHYPWDASILELGFLAMFLPPLSLLPDVSAAAVPHPLLRFAFHFLLFRIVFGFGKEKFARFNLRMTLYTRFFLISLPSTSPIGWWASKLPNMFHRSMIAFVAFAELLCPLLVLVPGPTRLVGAAGIIGQMLAIQITSSFGFFNMLTIVLCVAAFDHSSSLSAALARPDLLSPENLPFTLVFPILFFGAFIYIPFDSWISAGYLYWPAFRRVPWRPLRALLALLRTIAPARVLSSYGVFGAHPAPPLRWLPVIEGSLDGQEWRTYRFRFQMTTEDDAPQFVAPHHPRLEGLSFYEVFGVEACGYLSSVNFNNPYWFTPSSMMLDRMAQRLLERDSAVLPLLKNNPFPDEPPRQIRVALYRVSSTTIEEKVRTGNWWRRQHVGYHIPATGRDDAVWTEWLPTPELFHFDATVFRRAARHCTGVSSEEYEQFWETFLPFVRDAAAAAAATGERGGDPHQWKNLPDVALAVRRRFSREEVRGFQLTLARLTVHLLARWEAVFERPASHFLRDVIGVGSTSDPAPDPRSLPGGADPETVLQALAAFPRGPLRSPFQLGLAVHRLMLIEGREAWERMTAGSFVPGAPISTRFALSRRGRRSMAAAAEEVGLDIAVLRRIAQDLTLENGLFLEGAVNYGVIARHANRFHVLFSFPKVVDPPNLGIIPPVFSLARELAHHPELRLITGWGEEARLAPQLRLPRMVFGEDGIWREEGEALVSDDARVPSS</sequence>
<evidence type="ECO:0000313" key="11">
    <source>
        <dbReference type="Proteomes" id="UP000075635"/>
    </source>
</evidence>
<dbReference type="PANTHER" id="PTHR14463">
    <property type="entry name" value="LIPASE MATURATION FACTOR"/>
    <property type="match status" value="1"/>
</dbReference>
<evidence type="ECO:0008006" key="12">
    <source>
        <dbReference type="Google" id="ProtNLM"/>
    </source>
</evidence>
<feature type="transmembrane region" description="Helical" evidence="7">
    <location>
        <begin position="339"/>
        <end position="362"/>
    </location>
</feature>
<comment type="caution">
    <text evidence="10">The sequence shown here is derived from an EMBL/GenBank/DDBJ whole genome shotgun (WGS) entry which is preliminary data.</text>
</comment>
<gene>
    <name evidence="10" type="ORF">BE17_16310</name>
</gene>
<evidence type="ECO:0000256" key="6">
    <source>
        <dbReference type="ARBA" id="ARBA00023136"/>
    </source>
</evidence>
<evidence type="ECO:0000256" key="3">
    <source>
        <dbReference type="ARBA" id="ARBA00022692"/>
    </source>
</evidence>
<organism evidence="10 11">
    <name type="scientific">Sorangium cellulosum</name>
    <name type="common">Polyangium cellulosum</name>
    <dbReference type="NCBI Taxonomy" id="56"/>
    <lineage>
        <taxon>Bacteria</taxon>
        <taxon>Pseudomonadati</taxon>
        <taxon>Myxococcota</taxon>
        <taxon>Polyangia</taxon>
        <taxon>Polyangiales</taxon>
        <taxon>Polyangiaceae</taxon>
        <taxon>Sorangium</taxon>
    </lineage>
</organism>
<keyword evidence="6 7" id="KW-0472">Membrane</keyword>
<dbReference type="AlphaFoldDB" id="A0A150R5L3"/>
<evidence type="ECO:0000256" key="1">
    <source>
        <dbReference type="ARBA" id="ARBA00004477"/>
    </source>
</evidence>
<feature type="transmembrane region" description="Helical" evidence="7">
    <location>
        <begin position="250"/>
        <end position="278"/>
    </location>
</feature>
<dbReference type="Proteomes" id="UP000075635">
    <property type="component" value="Unassembled WGS sequence"/>
</dbReference>
<feature type="transmembrane region" description="Helical" evidence="7">
    <location>
        <begin position="191"/>
        <end position="210"/>
    </location>
</feature>
<evidence type="ECO:0000259" key="8">
    <source>
        <dbReference type="Pfam" id="PF06762"/>
    </source>
</evidence>